<reference evidence="1 2" key="1">
    <citation type="submission" date="2015-09" db="EMBL/GenBank/DDBJ databases">
        <title>Genome announcement of multiple Pseudomonas syringae strains.</title>
        <authorList>
            <person name="Thakur S."/>
            <person name="Wang P.W."/>
            <person name="Gong Y."/>
            <person name="Weir B.S."/>
            <person name="Guttman D.S."/>
        </authorList>
    </citation>
    <scope>NUCLEOTIDE SEQUENCE [LARGE SCALE GENOMIC DNA]</scope>
    <source>
        <strain evidence="1 2">ICMP9419</strain>
    </source>
</reference>
<dbReference type="Proteomes" id="UP000050381">
    <property type="component" value="Unassembled WGS sequence"/>
</dbReference>
<dbReference type="AlphaFoldDB" id="A0A0P9S492"/>
<dbReference type="EMBL" id="LJQD01000389">
    <property type="protein sequence ID" value="KPW92608.1"/>
    <property type="molecule type" value="Genomic_DNA"/>
</dbReference>
<name>A0A0P9S492_PSESX</name>
<dbReference type="AntiFam" id="ANF00185">
    <property type="entry name" value="Shadow ORF (opposite ybhD)"/>
</dbReference>
<evidence type="ECO:0000313" key="2">
    <source>
        <dbReference type="Proteomes" id="UP000050381"/>
    </source>
</evidence>
<sequence length="197" mass="21267">MGIHQEWLAIKVLDTDGFGAGQRVTGRHRQDKGLAHQAFGGVAGFQQRRADDAQVDAPRAKGFVLLVGVHFRQDDFDLRLFQPCFGDDFRQKLVHRAADETDGDRADVALGKAPGGRGGLLRLLQQVLRFDEKSPAGGSEGNAAGAAGEQFDAQVMLQQLDLPAQGRLGHVQPFGGAAEIEFRRDGGKAAQLGEFKH</sequence>
<accession>A0A0P9S492</accession>
<proteinExistence type="predicted"/>
<protein>
    <submittedName>
        <fullName evidence="1">Type IV secretory pathway, VirJ component</fullName>
    </submittedName>
</protein>
<comment type="caution">
    <text evidence="1">The sequence shown here is derived from an EMBL/GenBank/DDBJ whole genome shotgun (WGS) entry which is preliminary data.</text>
</comment>
<gene>
    <name evidence="1" type="ORF">ALO79_200383</name>
</gene>
<evidence type="ECO:0000313" key="1">
    <source>
        <dbReference type="EMBL" id="KPW92608.1"/>
    </source>
</evidence>
<organism evidence="1 2">
    <name type="scientific">Pseudomonas syringae pv. castaneae</name>
    <dbReference type="NCBI Taxonomy" id="264450"/>
    <lineage>
        <taxon>Bacteria</taxon>
        <taxon>Pseudomonadati</taxon>
        <taxon>Pseudomonadota</taxon>
        <taxon>Gammaproteobacteria</taxon>
        <taxon>Pseudomonadales</taxon>
        <taxon>Pseudomonadaceae</taxon>
        <taxon>Pseudomonas</taxon>
        <taxon>Pseudomonas syringae</taxon>
    </lineage>
</organism>